<dbReference type="AlphaFoldDB" id="A0A2D2LWP9"/>
<evidence type="ECO:0000256" key="12">
    <source>
        <dbReference type="SAM" id="Phobius"/>
    </source>
</evidence>
<evidence type="ECO:0000313" key="15">
    <source>
        <dbReference type="Proteomes" id="UP000229340"/>
    </source>
</evidence>
<feature type="transmembrane region" description="Helical" evidence="12">
    <location>
        <begin position="187"/>
        <end position="206"/>
    </location>
</feature>
<keyword evidence="3" id="KW-0444">Lipid biosynthesis</keyword>
<dbReference type="InterPro" id="IPR005804">
    <property type="entry name" value="FA_desaturase_dom"/>
</dbReference>
<evidence type="ECO:0000256" key="4">
    <source>
        <dbReference type="ARBA" id="ARBA00022692"/>
    </source>
</evidence>
<proteinExistence type="inferred from homology"/>
<keyword evidence="7" id="KW-0560">Oxidoreductase</keyword>
<dbReference type="InterPro" id="IPR015876">
    <property type="entry name" value="Acyl-CoA_DS"/>
</dbReference>
<dbReference type="PRINTS" id="PR00075">
    <property type="entry name" value="FACDDSATRASE"/>
</dbReference>
<dbReference type="PANTHER" id="PTHR11351">
    <property type="entry name" value="ACYL-COA DESATURASE"/>
    <property type="match status" value="1"/>
</dbReference>
<dbReference type="GO" id="GO:0016717">
    <property type="term" value="F:oxidoreductase activity, acting on paired donors, with oxidation of a pair of donors resulting in the reduction of molecular oxygen to two molecules of water"/>
    <property type="evidence" value="ECO:0007669"/>
    <property type="project" value="InterPro"/>
</dbReference>
<evidence type="ECO:0000256" key="6">
    <source>
        <dbReference type="ARBA" id="ARBA00022989"/>
    </source>
</evidence>
<dbReference type="Proteomes" id="UP000229340">
    <property type="component" value="Chromosome"/>
</dbReference>
<keyword evidence="5" id="KW-0276">Fatty acid metabolism</keyword>
<comment type="subcellular location">
    <subcellularLocation>
        <location evidence="1">Membrane</location>
        <topology evidence="1">Multi-pass membrane protein</topology>
    </subcellularLocation>
</comment>
<dbReference type="PANTHER" id="PTHR11351:SF31">
    <property type="entry name" value="DESATURASE 1, ISOFORM A-RELATED"/>
    <property type="match status" value="1"/>
</dbReference>
<evidence type="ECO:0000256" key="2">
    <source>
        <dbReference type="ARBA" id="ARBA00008749"/>
    </source>
</evidence>
<evidence type="ECO:0000256" key="11">
    <source>
        <dbReference type="ARBA" id="ARBA00023160"/>
    </source>
</evidence>
<evidence type="ECO:0000256" key="1">
    <source>
        <dbReference type="ARBA" id="ARBA00004141"/>
    </source>
</evidence>
<keyword evidence="11" id="KW-0275">Fatty acid biosynthesis</keyword>
<dbReference type="GO" id="GO:0006633">
    <property type="term" value="P:fatty acid biosynthetic process"/>
    <property type="evidence" value="ECO:0007669"/>
    <property type="project" value="UniProtKB-KW"/>
</dbReference>
<keyword evidence="4 12" id="KW-0812">Transmembrane</keyword>
<comment type="similarity">
    <text evidence="2">Belongs to the fatty acid desaturase type 2 family.</text>
</comment>
<reference evidence="15" key="1">
    <citation type="submission" date="2017-11" db="EMBL/GenBank/DDBJ databases">
        <title>Complete genome sequence of Moraxella osloensis NP7 isolated from human skin.</title>
        <authorList>
            <person name="Lee K."/>
            <person name="Lim J.Y."/>
            <person name="Hwang I."/>
        </authorList>
    </citation>
    <scope>NUCLEOTIDE SEQUENCE [LARGE SCALE GENOMIC DNA]</scope>
    <source>
        <strain evidence="15">NP7</strain>
    </source>
</reference>
<evidence type="ECO:0000313" key="14">
    <source>
        <dbReference type="EMBL" id="ATR79457.1"/>
    </source>
</evidence>
<evidence type="ECO:0000256" key="8">
    <source>
        <dbReference type="ARBA" id="ARBA00023004"/>
    </source>
</evidence>
<evidence type="ECO:0000256" key="3">
    <source>
        <dbReference type="ARBA" id="ARBA00022516"/>
    </source>
</evidence>
<feature type="transmembrane region" description="Helical" evidence="12">
    <location>
        <begin position="162"/>
        <end position="181"/>
    </location>
</feature>
<evidence type="ECO:0000256" key="5">
    <source>
        <dbReference type="ARBA" id="ARBA00022832"/>
    </source>
</evidence>
<keyword evidence="9" id="KW-0443">Lipid metabolism</keyword>
<organism evidence="14 15">
    <name type="scientific">Faucicola osloensis</name>
    <name type="common">Moraxella osloensis</name>
    <dbReference type="NCBI Taxonomy" id="34062"/>
    <lineage>
        <taxon>Bacteria</taxon>
        <taxon>Pseudomonadati</taxon>
        <taxon>Pseudomonadota</taxon>
        <taxon>Gammaproteobacteria</taxon>
        <taxon>Moraxellales</taxon>
        <taxon>Moraxellaceae</taxon>
        <taxon>Faucicola</taxon>
    </lineage>
</organism>
<accession>A0A2D2LWP9</accession>
<evidence type="ECO:0000256" key="10">
    <source>
        <dbReference type="ARBA" id="ARBA00023136"/>
    </source>
</evidence>
<gene>
    <name evidence="14" type="ORF">NP7_03445</name>
</gene>
<feature type="transmembrane region" description="Helical" evidence="12">
    <location>
        <begin position="44"/>
        <end position="65"/>
    </location>
</feature>
<dbReference type="GO" id="GO:0016020">
    <property type="term" value="C:membrane"/>
    <property type="evidence" value="ECO:0007669"/>
    <property type="project" value="UniProtKB-SubCell"/>
</dbReference>
<evidence type="ECO:0000256" key="7">
    <source>
        <dbReference type="ARBA" id="ARBA00023002"/>
    </source>
</evidence>
<sequence length="390" mass="45510">MSMAQPQSFENAPINWIPAFVLISTPLAALLIVPYYLWTHSVSWQVWAIFAFFMAWNGLSITVGYHRLWSHRTYQAHPIVKWFFLIGGTLAVQGSVFDWCAGHRLHHRHVDDIYQDPYSAKRGFWFSHIGWMLKNYPSGHYDYKNIPDLKADPVLVAQDKYYALWILLANIGLPALFGWMVGDVVGTLVLAGLLRLVLSHHFTFFINSLCHMFGTRPYTDTNTARDNPILAIFTWGEGYHNYHHFFQYDYRNGVKWWQYDPSKWIIYGLSKIGLTWDLKRVPDVTIQHAQTEMAFKRAEKKVATFSETLTSDFQAIKDRLNSEQQAFKQTIAEWQALKTQAIEMKKNEFAQRIHEVDDKLKDQFSSIEDKLRNHAQQIENLVNHLKGKHV</sequence>
<evidence type="ECO:0000256" key="9">
    <source>
        <dbReference type="ARBA" id="ARBA00023098"/>
    </source>
</evidence>
<dbReference type="EMBL" id="CP024443">
    <property type="protein sequence ID" value="ATR79457.1"/>
    <property type="molecule type" value="Genomic_DNA"/>
</dbReference>
<evidence type="ECO:0000259" key="13">
    <source>
        <dbReference type="Pfam" id="PF00487"/>
    </source>
</evidence>
<keyword evidence="6 12" id="KW-1133">Transmembrane helix</keyword>
<name>A0A2D2LWP9_FAUOS</name>
<dbReference type="STRING" id="34062.AXE82_10300"/>
<keyword evidence="10 12" id="KW-0472">Membrane</keyword>
<protein>
    <submittedName>
        <fullName evidence="14">Fatty acid desaturase</fullName>
    </submittedName>
</protein>
<feature type="transmembrane region" description="Helical" evidence="12">
    <location>
        <begin position="12"/>
        <end position="38"/>
    </location>
</feature>
<feature type="domain" description="Fatty acid desaturase" evidence="13">
    <location>
        <begin position="43"/>
        <end position="263"/>
    </location>
</feature>
<keyword evidence="8" id="KW-0408">Iron</keyword>
<dbReference type="CDD" id="cd03505">
    <property type="entry name" value="Delta9-FADS-like"/>
    <property type="match status" value="1"/>
</dbReference>
<dbReference type="Pfam" id="PF00487">
    <property type="entry name" value="FA_desaturase"/>
    <property type="match status" value="1"/>
</dbReference>